<dbReference type="RefSeq" id="WP_076835241.1">
    <property type="nucleotide sequence ID" value="NZ_CP019434.1"/>
</dbReference>
<evidence type="ECO:0000256" key="1">
    <source>
        <dbReference type="SAM" id="Coils"/>
    </source>
</evidence>
<dbReference type="InterPro" id="IPR046703">
    <property type="entry name" value="DUF6776"/>
</dbReference>
<dbReference type="Pfam" id="PF20567">
    <property type="entry name" value="DUF6776"/>
    <property type="match status" value="1"/>
</dbReference>
<dbReference type="EMBL" id="CP019434">
    <property type="protein sequence ID" value="APZ41894.1"/>
    <property type="molecule type" value="Genomic_DNA"/>
</dbReference>
<keyword evidence="1" id="KW-0175">Coiled coil</keyword>
<protein>
    <submittedName>
        <fullName evidence="2">Uncharacterized protein</fullName>
    </submittedName>
</protein>
<sequence length="238" mass="26579">MRKGYELRMRRPLRKGLLALFAVALLVLAGVLIYRAGYRAGTNLSQQDRAELSALKTQAVYLSERNQTLTDLAARLGRSAEIDRAAAQRVQRSLNDMEAQLTSLNEELAFYRSIMSPSDQSAGLQLQRLQLARVTPAGRAYTFNIVLTQLQRGGGLAQGRVTARIQGLRGGKPETLDMGKLAQLRLVFSFRYFQDFEGSFELPTGFAPRTIEIVVRPSSRRLKEIRKTFTWADALKGG</sequence>
<reference evidence="2 3" key="1">
    <citation type="submission" date="2017-01" db="EMBL/GenBank/DDBJ databases">
        <title>Draft sequence of Acidihalobacter ferrooxidans strain DSM 14175 (strain V8).</title>
        <authorList>
            <person name="Khaleque H.N."/>
            <person name="Ramsay J.P."/>
            <person name="Murphy R.J.T."/>
            <person name="Kaksonen A.H."/>
            <person name="Boxall N.J."/>
            <person name="Watkin E.L.J."/>
        </authorList>
    </citation>
    <scope>NUCLEOTIDE SEQUENCE [LARGE SCALE GENOMIC DNA]</scope>
    <source>
        <strain evidence="2 3">V8</strain>
    </source>
</reference>
<evidence type="ECO:0000313" key="2">
    <source>
        <dbReference type="EMBL" id="APZ41894.1"/>
    </source>
</evidence>
<organism evidence="2 3">
    <name type="scientific">Acidihalobacter ferrooxydans</name>
    <dbReference type="NCBI Taxonomy" id="1765967"/>
    <lineage>
        <taxon>Bacteria</taxon>
        <taxon>Pseudomonadati</taxon>
        <taxon>Pseudomonadota</taxon>
        <taxon>Gammaproteobacteria</taxon>
        <taxon>Chromatiales</taxon>
        <taxon>Ectothiorhodospiraceae</taxon>
        <taxon>Acidihalobacter</taxon>
    </lineage>
</organism>
<keyword evidence="3" id="KW-1185">Reference proteome</keyword>
<accession>A0A1P8UDQ3</accession>
<dbReference type="AlphaFoldDB" id="A0A1P8UDQ3"/>
<evidence type="ECO:0000313" key="3">
    <source>
        <dbReference type="Proteomes" id="UP000243807"/>
    </source>
</evidence>
<feature type="coiled-coil region" evidence="1">
    <location>
        <begin position="87"/>
        <end position="114"/>
    </location>
</feature>
<gene>
    <name evidence="2" type="ORF">BW247_01260</name>
</gene>
<name>A0A1P8UDQ3_9GAMM</name>
<dbReference type="OrthoDB" id="7056878at2"/>
<dbReference type="STRING" id="1765967.BW247_01260"/>
<proteinExistence type="predicted"/>
<dbReference type="Proteomes" id="UP000243807">
    <property type="component" value="Chromosome"/>
</dbReference>
<dbReference type="KEGG" id="afy:BW247_01260"/>